<evidence type="ECO:0000256" key="1">
    <source>
        <dbReference type="ARBA" id="ARBA00023239"/>
    </source>
</evidence>
<dbReference type="GO" id="GO:0000213">
    <property type="term" value="F:tRNA-intron lyase activity"/>
    <property type="evidence" value="ECO:0007669"/>
    <property type="project" value="InterPro"/>
</dbReference>
<dbReference type="PIRSF" id="PIRSF017250">
    <property type="entry name" value="tRNA_splic_SEN34"/>
    <property type="match status" value="1"/>
</dbReference>
<keyword evidence="1 2" id="KW-0456">Lyase</keyword>
<dbReference type="PANTHER" id="PTHR13070:SF0">
    <property type="entry name" value="TRNA-SPLICING ENDONUCLEASE SUBUNIT SEN34"/>
    <property type="match status" value="1"/>
</dbReference>
<dbReference type="Pfam" id="PF26577">
    <property type="entry name" value="TSEN34_N"/>
    <property type="match status" value="1"/>
</dbReference>
<gene>
    <name evidence="5" type="ORF">J8A68_000503</name>
</gene>
<comment type="caution">
    <text evidence="5">The sequence shown here is derived from an EMBL/GenBank/DDBJ whole genome shotgun (WGS) entry which is preliminary data.</text>
</comment>
<proteinExistence type="inferred from homology"/>
<feature type="domain" description="TSEN34 N-terminal" evidence="4">
    <location>
        <begin position="31"/>
        <end position="94"/>
    </location>
</feature>
<protein>
    <recommendedName>
        <fullName evidence="2">tRNA-splicing endonuclease subunit Sen34</fullName>
        <ecNumber evidence="2">4.6.1.16</ecNumber>
    </recommendedName>
</protein>
<evidence type="ECO:0000259" key="4">
    <source>
        <dbReference type="Pfam" id="PF26577"/>
    </source>
</evidence>
<dbReference type="Proteomes" id="UP000694255">
    <property type="component" value="Unassembled WGS sequence"/>
</dbReference>
<feature type="domain" description="tRNA intron endonuclease catalytic" evidence="3">
    <location>
        <begin position="171"/>
        <end position="240"/>
    </location>
</feature>
<name>A0A8J5QVI4_9ASCO</name>
<keyword evidence="2" id="KW-0819">tRNA processing</keyword>
<evidence type="ECO:0000313" key="6">
    <source>
        <dbReference type="Proteomes" id="UP000694255"/>
    </source>
</evidence>
<accession>A0A8J5QVI4</accession>
<evidence type="ECO:0000313" key="5">
    <source>
        <dbReference type="EMBL" id="KAG7665880.1"/>
    </source>
</evidence>
<dbReference type="InterPro" id="IPR006677">
    <property type="entry name" value="tRNA_intron_Endonuc_cat-like"/>
</dbReference>
<dbReference type="GeneID" id="73467304"/>
<dbReference type="InterPro" id="IPR016690">
    <property type="entry name" value="TSEN34"/>
</dbReference>
<comment type="similarity">
    <text evidence="2">Belongs to the tRNA-intron endonuclease family.</text>
</comment>
<dbReference type="InterPro" id="IPR059049">
    <property type="entry name" value="TSEN34_N"/>
</dbReference>
<dbReference type="AlphaFoldDB" id="A0A8J5QVI4"/>
<evidence type="ECO:0000259" key="3">
    <source>
        <dbReference type="Pfam" id="PF01974"/>
    </source>
</evidence>
<dbReference type="RefSeq" id="XP_049266112.1">
    <property type="nucleotide sequence ID" value="XM_049409076.1"/>
</dbReference>
<evidence type="ECO:0000256" key="2">
    <source>
        <dbReference type="PIRNR" id="PIRNR017250"/>
    </source>
</evidence>
<sequence>MENDITPPPSPTSAITTTPRPIHLPLLNRGQNPEVLIFNLETIKRLRDEHGILGILIGTLPQYPQQNLFLSIPLKLIVWEVVWLVENGFGVLVDQLKYRNLKTQAGFKNSNKISLGNKAQEEVANFNIIKNCDSDNDDDENEELISTCIVPLKEYISDYLRNGSCTQDQFLSGYHKFKHLKSLGYYISPGLKFGGDLVIYPGDPLRYHSYSIVKFDFVDLNEIIVGGRLATGVKKNMIIMDTSTSSSQKSEHQSLEEELHSEVSPIAFSIEWAGFG</sequence>
<dbReference type="PANTHER" id="PTHR13070">
    <property type="entry name" value="TRNA-SPLICING ENDONUCLEASE SUBUNIT SEN34-RELATED"/>
    <property type="match status" value="1"/>
</dbReference>
<keyword evidence="6" id="KW-1185">Reference proteome</keyword>
<dbReference type="CDD" id="cd22363">
    <property type="entry name" value="tRNA-intron_lyase_C"/>
    <property type="match status" value="1"/>
</dbReference>
<dbReference type="EMBL" id="JAGSYN010000045">
    <property type="protein sequence ID" value="KAG7665880.1"/>
    <property type="molecule type" value="Genomic_DNA"/>
</dbReference>
<comment type="function">
    <text evidence="2">Constitutes one of the two catalytic subunit of the tRNA-splicing endonuclease complex, a complex responsible for identification and cleavage of the splice sites in pre-tRNA. It cleaves pre-tRNA at the 5'- and 3'-splice sites to release the intron. The products are an intron and two tRNA half-molecules bearing 2',3'-cyclic phosphate and 5'-OH termini. There are no conserved sequences at the splice sites, but the intron is invariably located at the same site in the gene, placing the splice sites an invariant distance from the constant structural features of the tRNA body.</text>
</comment>
<dbReference type="GO" id="GO:0000379">
    <property type="term" value="P:tRNA-type intron splice site recognition and cleavage"/>
    <property type="evidence" value="ECO:0007669"/>
    <property type="project" value="TreeGrafter"/>
</dbReference>
<dbReference type="OrthoDB" id="48041at2759"/>
<dbReference type="Pfam" id="PF01974">
    <property type="entry name" value="tRNA_int_endo"/>
    <property type="match status" value="1"/>
</dbReference>
<reference evidence="5 6" key="1">
    <citation type="journal article" date="2021" name="DNA Res.">
        <title>Genome analysis of Candida subhashii reveals its hybrid nature and dual mitochondrial genome conformations.</title>
        <authorList>
            <person name="Mixao V."/>
            <person name="Hegedusova E."/>
            <person name="Saus E."/>
            <person name="Pryszcz L.P."/>
            <person name="Cillingova A."/>
            <person name="Nosek J."/>
            <person name="Gabaldon T."/>
        </authorList>
    </citation>
    <scope>NUCLEOTIDE SEQUENCE [LARGE SCALE GENOMIC DNA]</scope>
    <source>
        <strain evidence="5 6">CBS 10753</strain>
    </source>
</reference>
<dbReference type="EC" id="4.6.1.16" evidence="2"/>
<organism evidence="5 6">
    <name type="scientific">[Candida] subhashii</name>
    <dbReference type="NCBI Taxonomy" id="561895"/>
    <lineage>
        <taxon>Eukaryota</taxon>
        <taxon>Fungi</taxon>
        <taxon>Dikarya</taxon>
        <taxon>Ascomycota</taxon>
        <taxon>Saccharomycotina</taxon>
        <taxon>Pichiomycetes</taxon>
        <taxon>Debaryomycetaceae</taxon>
        <taxon>Spathaspora</taxon>
    </lineage>
</organism>